<dbReference type="AlphaFoldDB" id="A0A7D9K4W0"/>
<feature type="region of interest" description="Disordered" evidence="1">
    <location>
        <begin position="189"/>
        <end position="240"/>
    </location>
</feature>
<protein>
    <submittedName>
        <fullName evidence="4">Uncharacterized protein</fullName>
    </submittedName>
</protein>
<keyword evidence="2" id="KW-1133">Transmembrane helix</keyword>
<keyword evidence="5" id="KW-1185">Reference proteome</keyword>
<evidence type="ECO:0000256" key="3">
    <source>
        <dbReference type="SAM" id="SignalP"/>
    </source>
</evidence>
<proteinExistence type="predicted"/>
<evidence type="ECO:0000313" key="5">
    <source>
        <dbReference type="Proteomes" id="UP001152795"/>
    </source>
</evidence>
<feature type="chain" id="PRO_5043691763" evidence="3">
    <location>
        <begin position="26"/>
        <end position="265"/>
    </location>
</feature>
<feature type="transmembrane region" description="Helical" evidence="2">
    <location>
        <begin position="157"/>
        <end position="181"/>
    </location>
</feature>
<comment type="caution">
    <text evidence="4">The sequence shown here is derived from an EMBL/GenBank/DDBJ whole genome shotgun (WGS) entry which is preliminary data.</text>
</comment>
<sequence length="265" mass="28831">MPSVSMILLLSWNAIFIKKIGLAVAKDECSSKADCHTKLSADIVCCKGHSRDSERPCTPYNCDGHFCFTDGDCARSECCIDAKCTDSFRCRRCDSNGHCASGEYCCKRGHYPNVCRRSCVGEECAENTHCGGPREHCDNNGKCENREKSCSLSDGTIARIICGVLLPLIAIALCTLLWYCYHTNTPGSHKQGSNGNDDHSQTTTTYPPSLRSNTTTTAITSKPTFTTRRTNAATTSPTSSIDLTNAVKDRTDGCIPTENVNNPET</sequence>
<gene>
    <name evidence="4" type="ORF">PACLA_8A049864</name>
</gene>
<feature type="signal peptide" evidence="3">
    <location>
        <begin position="1"/>
        <end position="25"/>
    </location>
</feature>
<evidence type="ECO:0000256" key="2">
    <source>
        <dbReference type="SAM" id="Phobius"/>
    </source>
</evidence>
<keyword evidence="2" id="KW-0472">Membrane</keyword>
<organism evidence="4 5">
    <name type="scientific">Paramuricea clavata</name>
    <name type="common">Red gorgonian</name>
    <name type="synonym">Violescent sea-whip</name>
    <dbReference type="NCBI Taxonomy" id="317549"/>
    <lineage>
        <taxon>Eukaryota</taxon>
        <taxon>Metazoa</taxon>
        <taxon>Cnidaria</taxon>
        <taxon>Anthozoa</taxon>
        <taxon>Octocorallia</taxon>
        <taxon>Malacalcyonacea</taxon>
        <taxon>Plexauridae</taxon>
        <taxon>Paramuricea</taxon>
    </lineage>
</organism>
<feature type="compositionally biased region" description="Low complexity" evidence="1">
    <location>
        <begin position="223"/>
        <end position="239"/>
    </location>
</feature>
<reference evidence="4" key="1">
    <citation type="submission" date="2020-04" db="EMBL/GenBank/DDBJ databases">
        <authorList>
            <person name="Alioto T."/>
            <person name="Alioto T."/>
            <person name="Gomez Garrido J."/>
        </authorList>
    </citation>
    <scope>NUCLEOTIDE SEQUENCE</scope>
    <source>
        <strain evidence="4">A484AB</strain>
    </source>
</reference>
<keyword evidence="2" id="KW-0812">Transmembrane</keyword>
<feature type="compositionally biased region" description="Polar residues" evidence="1">
    <location>
        <begin position="189"/>
        <end position="222"/>
    </location>
</feature>
<name>A0A7D9K4W0_PARCT</name>
<keyword evidence="3" id="KW-0732">Signal</keyword>
<accession>A0A7D9K4W0</accession>
<dbReference type="EMBL" id="CACRXK020026035">
    <property type="protein sequence ID" value="CAB4039905.1"/>
    <property type="molecule type" value="Genomic_DNA"/>
</dbReference>
<evidence type="ECO:0000313" key="4">
    <source>
        <dbReference type="EMBL" id="CAB4039905.1"/>
    </source>
</evidence>
<evidence type="ECO:0000256" key="1">
    <source>
        <dbReference type="SAM" id="MobiDB-lite"/>
    </source>
</evidence>
<dbReference type="Proteomes" id="UP001152795">
    <property type="component" value="Unassembled WGS sequence"/>
</dbReference>